<dbReference type="EMBL" id="JAUHHV010000009">
    <property type="protein sequence ID" value="KAK1411975.1"/>
    <property type="molecule type" value="Genomic_DNA"/>
</dbReference>
<evidence type="ECO:0000256" key="9">
    <source>
        <dbReference type="SAM" id="Phobius"/>
    </source>
</evidence>
<dbReference type="GO" id="GO:0016020">
    <property type="term" value="C:membrane"/>
    <property type="evidence" value="ECO:0007669"/>
    <property type="project" value="UniProtKB-SubCell"/>
</dbReference>
<accession>A0AAD8NDN3</accession>
<comment type="subcellular location">
    <subcellularLocation>
        <location evidence="1">Membrane</location>
        <topology evidence="1">Multi-pass membrane protein</topology>
    </subcellularLocation>
</comment>
<feature type="transmembrane region" description="Helical" evidence="9">
    <location>
        <begin position="102"/>
        <end position="120"/>
    </location>
</feature>
<feature type="transmembrane region" description="Helical" evidence="9">
    <location>
        <begin position="70"/>
        <end position="90"/>
    </location>
</feature>
<protein>
    <recommendedName>
        <fullName evidence="12">MLO-like protein</fullName>
    </recommendedName>
</protein>
<gene>
    <name evidence="10" type="ORF">QVD17_32872</name>
</gene>
<evidence type="ECO:0000313" key="11">
    <source>
        <dbReference type="Proteomes" id="UP001229421"/>
    </source>
</evidence>
<keyword evidence="6 9" id="KW-0472">Membrane</keyword>
<comment type="caution">
    <text evidence="10">The sequence shown here is derived from an EMBL/GenBank/DDBJ whole genome shotgun (WGS) entry which is preliminary data.</text>
</comment>
<evidence type="ECO:0000256" key="2">
    <source>
        <dbReference type="ARBA" id="ARBA00006574"/>
    </source>
</evidence>
<keyword evidence="7" id="KW-0568">Pathogenesis-related protein</keyword>
<dbReference type="Pfam" id="PF03094">
    <property type="entry name" value="Mlo"/>
    <property type="match status" value="1"/>
</dbReference>
<evidence type="ECO:0000256" key="3">
    <source>
        <dbReference type="ARBA" id="ARBA00022692"/>
    </source>
</evidence>
<evidence type="ECO:0000256" key="5">
    <source>
        <dbReference type="ARBA" id="ARBA00022989"/>
    </source>
</evidence>
<evidence type="ECO:0008006" key="12">
    <source>
        <dbReference type="Google" id="ProtNLM"/>
    </source>
</evidence>
<dbReference type="Proteomes" id="UP001229421">
    <property type="component" value="Unassembled WGS sequence"/>
</dbReference>
<reference evidence="10" key="1">
    <citation type="journal article" date="2023" name="bioRxiv">
        <title>Improved chromosome-level genome assembly for marigold (Tagetes erecta).</title>
        <authorList>
            <person name="Jiang F."/>
            <person name="Yuan L."/>
            <person name="Wang S."/>
            <person name="Wang H."/>
            <person name="Xu D."/>
            <person name="Wang A."/>
            <person name="Fan W."/>
        </authorList>
    </citation>
    <scope>NUCLEOTIDE SEQUENCE</scope>
    <source>
        <strain evidence="10">WSJ</strain>
        <tissue evidence="10">Leaf</tissue>
    </source>
</reference>
<keyword evidence="3 9" id="KW-0812">Transmembrane</keyword>
<feature type="transmembrane region" description="Helical" evidence="9">
    <location>
        <begin position="154"/>
        <end position="177"/>
    </location>
</feature>
<dbReference type="GO" id="GO:0006952">
    <property type="term" value="P:defense response"/>
    <property type="evidence" value="ECO:0007669"/>
    <property type="project" value="UniProtKB-KW"/>
</dbReference>
<evidence type="ECO:0000256" key="8">
    <source>
        <dbReference type="SAM" id="MobiDB-lite"/>
    </source>
</evidence>
<dbReference type="PANTHER" id="PTHR31942">
    <property type="entry name" value="MLO-LIKE PROTEIN 1"/>
    <property type="match status" value="1"/>
</dbReference>
<keyword evidence="5 9" id="KW-1133">Transmembrane helix</keyword>
<evidence type="ECO:0000256" key="1">
    <source>
        <dbReference type="ARBA" id="ARBA00004141"/>
    </source>
</evidence>
<name>A0AAD8NDN3_TARER</name>
<comment type="similarity">
    <text evidence="2">Belongs to the MLO family.</text>
</comment>
<evidence type="ECO:0000313" key="10">
    <source>
        <dbReference type="EMBL" id="KAK1411975.1"/>
    </source>
</evidence>
<evidence type="ECO:0000256" key="6">
    <source>
        <dbReference type="ARBA" id="ARBA00023136"/>
    </source>
</evidence>
<feature type="region of interest" description="Disordered" evidence="8">
    <location>
        <begin position="286"/>
        <end position="313"/>
    </location>
</feature>
<dbReference type="PANTHER" id="PTHR31942:SF34">
    <property type="entry name" value="MLO-LIKE PROTEIN"/>
    <property type="match status" value="1"/>
</dbReference>
<keyword evidence="4" id="KW-0611">Plant defense</keyword>
<organism evidence="10 11">
    <name type="scientific">Tagetes erecta</name>
    <name type="common">African marigold</name>
    <dbReference type="NCBI Taxonomy" id="13708"/>
    <lineage>
        <taxon>Eukaryota</taxon>
        <taxon>Viridiplantae</taxon>
        <taxon>Streptophyta</taxon>
        <taxon>Embryophyta</taxon>
        <taxon>Tracheophyta</taxon>
        <taxon>Spermatophyta</taxon>
        <taxon>Magnoliopsida</taxon>
        <taxon>eudicotyledons</taxon>
        <taxon>Gunneridae</taxon>
        <taxon>Pentapetalae</taxon>
        <taxon>asterids</taxon>
        <taxon>campanulids</taxon>
        <taxon>Asterales</taxon>
        <taxon>Asteraceae</taxon>
        <taxon>Asteroideae</taxon>
        <taxon>Heliantheae alliance</taxon>
        <taxon>Tageteae</taxon>
        <taxon>Tagetes</taxon>
    </lineage>
</organism>
<proteinExistence type="inferred from homology"/>
<keyword evidence="11" id="KW-1185">Reference proteome</keyword>
<dbReference type="InterPro" id="IPR004326">
    <property type="entry name" value="Mlo"/>
</dbReference>
<feature type="transmembrane region" description="Helical" evidence="9">
    <location>
        <begin position="197"/>
        <end position="218"/>
    </location>
</feature>
<evidence type="ECO:0000256" key="7">
    <source>
        <dbReference type="ARBA" id="ARBA00023265"/>
    </source>
</evidence>
<sequence length="383" mass="44059">MEEGYDQSMKQFLYEKLYRNVCFFRQFVRSVPKVDYLTLRHGFIMAHLGPQNQSTFNFQKYINRSLEKDFRTVVGISPPIWLFAIAFLLFNTHGWNAYRWQPFIPLVIVLLIGTKLQVIITKMGLSIQGTGEVIQGVPVVQPGDNLFWFNRPRLILYLINFVLFQNAFQVAFFAWTWYEFGLKSCFHQHIEDIVTRVTMGVFVQIFCSYVTLPLYALVTQMGSTMKPTIFNERIVNALRSWHQSAKKQIKRNKKSGQVSPVLSSMPGTPTRGMSPIHLFSNYRQDNDSVQTSPRMSNFDTDNWDTDGSPSPSYHQRWDTGLAISHNPIELESMDPCDEISDPSSSHMVVAVPAADDNQQHDQVAIQVPKEFSFDKRTSIVSSK</sequence>
<dbReference type="AlphaFoldDB" id="A0AAD8NDN3"/>
<evidence type="ECO:0000256" key="4">
    <source>
        <dbReference type="ARBA" id="ARBA00022821"/>
    </source>
</evidence>